<sequence length="67" mass="8111">MAKIHVKKFKTLRDAEKAEMNGYARMKSRQRLELVQVLRETYFKLHPELGYARTKRLRRVIKIIRPV</sequence>
<gene>
    <name evidence="1" type="ORF">LDC_0392</name>
</gene>
<name>D9PFU7_9ZZZZ</name>
<reference evidence="1" key="2">
    <citation type="journal article" date="2011" name="Microb. Ecol.">
        <title>Taxonomic and Functional Metagenomic Profiling of the Microbial Community in the Anoxic Sediment of a Sub-saline Shallow Lake (Laguna de Carrizo, Central Spain).</title>
        <authorList>
            <person name="Ferrer M."/>
            <person name="Guazzaroni M.E."/>
            <person name="Richter M."/>
            <person name="Garcia-Salamanca A."/>
            <person name="Yarza P."/>
            <person name="Suarez-Suarez A."/>
            <person name="Solano J."/>
            <person name="Alcaide M."/>
            <person name="van Dillewijn P."/>
            <person name="Molina-Henares M.A."/>
            <person name="Lopez-Cortes N."/>
            <person name="Al-Ramahi Y."/>
            <person name="Guerrero C."/>
            <person name="Acosta A."/>
            <person name="de Eugenio L.I."/>
            <person name="Martinez V."/>
            <person name="Marques S."/>
            <person name="Rojo F."/>
            <person name="Santero E."/>
            <person name="Genilloud O."/>
            <person name="Perez-Perez J."/>
            <person name="Rossello-Mora R."/>
            <person name="Ramos J.L."/>
        </authorList>
    </citation>
    <scope>NUCLEOTIDE SEQUENCE</scope>
</reference>
<proteinExistence type="predicted"/>
<evidence type="ECO:0000313" key="1">
    <source>
        <dbReference type="EMBL" id="EFK97583.1"/>
    </source>
</evidence>
<reference evidence="1" key="1">
    <citation type="submission" date="2010-07" db="EMBL/GenBank/DDBJ databases">
        <authorList>
            <consortium name="CONSOLIDER consortium CSD2007-00005"/>
            <person name="Guazzaroni M.-E."/>
            <person name="Richter M."/>
            <person name="Garcia-Salamanca A."/>
            <person name="Yarza P."/>
            <person name="Ferrer M."/>
        </authorList>
    </citation>
    <scope>NUCLEOTIDE SEQUENCE</scope>
</reference>
<comment type="caution">
    <text evidence="1">The sequence shown here is derived from an EMBL/GenBank/DDBJ whole genome shotgun (WGS) entry which is preliminary data.</text>
</comment>
<accession>D9PFU7</accession>
<protein>
    <submittedName>
        <fullName evidence="1">Uncharacterized protein</fullName>
    </submittedName>
</protein>
<dbReference type="AlphaFoldDB" id="D9PFU7"/>
<dbReference type="EMBL" id="ADZX01000121">
    <property type="protein sequence ID" value="EFK97583.1"/>
    <property type="molecule type" value="Genomic_DNA"/>
</dbReference>
<organism evidence="1">
    <name type="scientific">sediment metagenome</name>
    <dbReference type="NCBI Taxonomy" id="749907"/>
    <lineage>
        <taxon>unclassified sequences</taxon>
        <taxon>metagenomes</taxon>
        <taxon>ecological metagenomes</taxon>
    </lineage>
</organism>